<gene>
    <name evidence="3" type="ORF">SAMN02746062_00812</name>
</gene>
<reference evidence="3 4" key="1">
    <citation type="submission" date="2017-09" db="EMBL/GenBank/DDBJ databases">
        <authorList>
            <person name="Ehlers B."/>
            <person name="Leendertz F.H."/>
        </authorList>
    </citation>
    <scope>NUCLEOTIDE SEQUENCE [LARGE SCALE GENOMIC DNA]</scope>
    <source>
        <strain evidence="3 4">DSM 16848</strain>
    </source>
</reference>
<proteinExistence type="predicted"/>
<evidence type="ECO:0000313" key="3">
    <source>
        <dbReference type="EMBL" id="SOD67134.1"/>
    </source>
</evidence>
<dbReference type="PROSITE" id="PS51257">
    <property type="entry name" value="PROKAR_LIPOPROTEIN"/>
    <property type="match status" value="1"/>
</dbReference>
<evidence type="ECO:0000259" key="2">
    <source>
        <dbReference type="Pfam" id="PF05433"/>
    </source>
</evidence>
<organism evidence="3 4">
    <name type="scientific">Alysiella filiformis DSM 16848</name>
    <dbReference type="NCBI Taxonomy" id="1120981"/>
    <lineage>
        <taxon>Bacteria</taxon>
        <taxon>Pseudomonadati</taxon>
        <taxon>Pseudomonadota</taxon>
        <taxon>Betaproteobacteria</taxon>
        <taxon>Neisseriales</taxon>
        <taxon>Neisseriaceae</taxon>
        <taxon>Alysiella</taxon>
    </lineage>
</organism>
<dbReference type="GO" id="GO:0019867">
    <property type="term" value="C:outer membrane"/>
    <property type="evidence" value="ECO:0007669"/>
    <property type="project" value="InterPro"/>
</dbReference>
<feature type="signal peptide" evidence="1">
    <location>
        <begin position="1"/>
        <end position="22"/>
    </location>
</feature>
<keyword evidence="1" id="KW-0732">Signal</keyword>
<dbReference type="AlphaFoldDB" id="A0A286E8F0"/>
<dbReference type="Pfam" id="PF05433">
    <property type="entry name" value="Rick_17kDa_Anti"/>
    <property type="match status" value="1"/>
</dbReference>
<accession>A0A286E8F0</accession>
<feature type="domain" description="Glycine zipper 2TM" evidence="2">
    <location>
        <begin position="35"/>
        <end position="71"/>
    </location>
</feature>
<dbReference type="EMBL" id="OCNF01000005">
    <property type="protein sequence ID" value="SOD67134.1"/>
    <property type="molecule type" value="Genomic_DNA"/>
</dbReference>
<feature type="chain" id="PRO_5013352619" evidence="1">
    <location>
        <begin position="23"/>
        <end position="72"/>
    </location>
</feature>
<keyword evidence="3" id="KW-0449">Lipoprotein</keyword>
<keyword evidence="4" id="KW-1185">Reference proteome</keyword>
<evidence type="ECO:0000313" key="4">
    <source>
        <dbReference type="Proteomes" id="UP000219669"/>
    </source>
</evidence>
<dbReference type="Proteomes" id="UP000219669">
    <property type="component" value="Unassembled WGS sequence"/>
</dbReference>
<dbReference type="InterPro" id="IPR008816">
    <property type="entry name" value="Gly_zipper_2TM_dom"/>
</dbReference>
<name>A0A286E8F0_9NEIS</name>
<dbReference type="RefSeq" id="WP_097113886.1">
    <property type="nucleotide sequence ID" value="NZ_CP083931.1"/>
</dbReference>
<evidence type="ECO:0000256" key="1">
    <source>
        <dbReference type="SAM" id="SignalP"/>
    </source>
</evidence>
<sequence>MKHTILKTLAVASVAISLGACSSYGTGLSSQQTNAALGAVAGGVVGNLIGGDTGATLGGAALGGVIGSQIGK</sequence>
<protein>
    <submittedName>
        <fullName evidence="3">Osmotically inducible lipoprotein OsmB</fullName>
    </submittedName>
</protein>